<organism evidence="3 4">
    <name type="scientific">Pedobacter yulinensis</name>
    <dbReference type="NCBI Taxonomy" id="2126353"/>
    <lineage>
        <taxon>Bacteria</taxon>
        <taxon>Pseudomonadati</taxon>
        <taxon>Bacteroidota</taxon>
        <taxon>Sphingobacteriia</taxon>
        <taxon>Sphingobacteriales</taxon>
        <taxon>Sphingobacteriaceae</taxon>
        <taxon>Pedobacter</taxon>
    </lineage>
</organism>
<keyword evidence="4" id="KW-1185">Reference proteome</keyword>
<dbReference type="InterPro" id="IPR036691">
    <property type="entry name" value="Endo/exonu/phosph_ase_sf"/>
</dbReference>
<accession>A0A2T3HMS0</accession>
<dbReference type="EMBL" id="PYLS01000005">
    <property type="protein sequence ID" value="PST83693.1"/>
    <property type="molecule type" value="Genomic_DNA"/>
</dbReference>
<dbReference type="GO" id="GO:0004519">
    <property type="term" value="F:endonuclease activity"/>
    <property type="evidence" value="ECO:0007669"/>
    <property type="project" value="UniProtKB-KW"/>
</dbReference>
<keyword evidence="3" id="KW-0269">Exonuclease</keyword>
<keyword evidence="3" id="KW-0378">Hydrolase</keyword>
<dbReference type="InterPro" id="IPR005135">
    <property type="entry name" value="Endo/exonuclease/phosphatase"/>
</dbReference>
<keyword evidence="3" id="KW-0255">Endonuclease</keyword>
<evidence type="ECO:0000256" key="1">
    <source>
        <dbReference type="SAM" id="SignalP"/>
    </source>
</evidence>
<feature type="signal peptide" evidence="1">
    <location>
        <begin position="1"/>
        <end position="19"/>
    </location>
</feature>
<keyword evidence="3" id="KW-0540">Nuclease</keyword>
<feature type="chain" id="PRO_5015586535" evidence="1">
    <location>
        <begin position="20"/>
        <end position="267"/>
    </location>
</feature>
<gene>
    <name evidence="3" type="ORF">C7T94_14295</name>
</gene>
<reference evidence="3 4" key="1">
    <citation type="submission" date="2018-03" db="EMBL/GenBank/DDBJ databases">
        <authorList>
            <person name="Keele B.F."/>
        </authorList>
    </citation>
    <scope>NUCLEOTIDE SEQUENCE [LARGE SCALE GENOMIC DNA]</scope>
    <source>
        <strain evidence="3 4">YL28-9</strain>
    </source>
</reference>
<evidence type="ECO:0000259" key="2">
    <source>
        <dbReference type="Pfam" id="PF03372"/>
    </source>
</evidence>
<evidence type="ECO:0000313" key="4">
    <source>
        <dbReference type="Proteomes" id="UP000240912"/>
    </source>
</evidence>
<dbReference type="SUPFAM" id="SSF56219">
    <property type="entry name" value="DNase I-like"/>
    <property type="match status" value="1"/>
</dbReference>
<keyword evidence="1" id="KW-0732">Signal</keyword>
<dbReference type="Pfam" id="PF03372">
    <property type="entry name" value="Exo_endo_phos"/>
    <property type="match status" value="1"/>
</dbReference>
<comment type="caution">
    <text evidence="3">The sequence shown here is derived from an EMBL/GenBank/DDBJ whole genome shotgun (WGS) entry which is preliminary data.</text>
</comment>
<proteinExistence type="predicted"/>
<dbReference type="RefSeq" id="WP_107216143.1">
    <property type="nucleotide sequence ID" value="NZ_KZ686269.1"/>
</dbReference>
<evidence type="ECO:0000313" key="3">
    <source>
        <dbReference type="EMBL" id="PST83693.1"/>
    </source>
</evidence>
<dbReference type="Gene3D" id="3.60.10.10">
    <property type="entry name" value="Endonuclease/exonuclease/phosphatase"/>
    <property type="match status" value="1"/>
</dbReference>
<feature type="domain" description="Endonuclease/exonuclease/phosphatase" evidence="2">
    <location>
        <begin position="32"/>
        <end position="246"/>
    </location>
</feature>
<dbReference type="OrthoDB" id="644411at2"/>
<dbReference type="GO" id="GO:0004527">
    <property type="term" value="F:exonuclease activity"/>
    <property type="evidence" value="ECO:0007669"/>
    <property type="project" value="UniProtKB-KW"/>
</dbReference>
<sequence>MKYFLTALAALFFCSIAFAQLPDNLPLKLRVGTYNVGHFNQGSLGGFQRTGQQVTAEMLRWKKWIGEQSLDILALNEWNKHFDKDSTLNAEEVLLKPYYRNVYFGAEKRWIYNGIATHYKLQNIRQKVSSGEYYMVIGDLKVGRKNIAVISVHIPWQKDWHKQALEALTKELEKHAYFICMGDMNSTDAEQLAFRSKGFNIANGGHMGWFGTAAAANMIAGRTAGPNTNIDNIITSGNISIMKVSAPHTGLNDLDHLPVMADLVVNW</sequence>
<protein>
    <submittedName>
        <fullName evidence="3">Endonuclease/exonuclease/phosphatase</fullName>
    </submittedName>
</protein>
<name>A0A2T3HMS0_9SPHI</name>
<dbReference type="Proteomes" id="UP000240912">
    <property type="component" value="Unassembled WGS sequence"/>
</dbReference>
<dbReference type="AlphaFoldDB" id="A0A2T3HMS0"/>